<dbReference type="GO" id="GO:0006518">
    <property type="term" value="P:peptide metabolic process"/>
    <property type="evidence" value="ECO:0007669"/>
    <property type="project" value="UniProtKB-ARBA"/>
</dbReference>
<feature type="binding site" evidence="6">
    <location>
        <position position="242"/>
    </location>
    <ligand>
        <name>Mg(2+)</name>
        <dbReference type="ChEBI" id="CHEBI:18420"/>
    </ligand>
</feature>
<comment type="caution">
    <text evidence="9">The sequence shown here is derived from an EMBL/GenBank/DDBJ whole genome shotgun (WGS) entry which is preliminary data.</text>
</comment>
<dbReference type="InterPro" id="IPR034603">
    <property type="entry name" value="Dipeptide_epimerase"/>
</dbReference>
<comment type="similarity">
    <text evidence="1 7">Belongs to the mandelate racemase/muconate lactonizing enzyme family.</text>
</comment>
<dbReference type="SUPFAM" id="SSF51604">
    <property type="entry name" value="Enolase C-terminal domain-like"/>
    <property type="match status" value="1"/>
</dbReference>
<evidence type="ECO:0000256" key="5">
    <source>
        <dbReference type="PIRSR" id="PIRSR634603-1"/>
    </source>
</evidence>
<reference evidence="9 10" key="1">
    <citation type="submission" date="2018-09" db="EMBL/GenBank/DDBJ databases">
        <title>Murine metabolic-syndrome-specific gut microbial biobank.</title>
        <authorList>
            <person name="Liu C."/>
        </authorList>
    </citation>
    <scope>NUCLEOTIDE SEQUENCE [LARGE SCALE GENOMIC DNA]</scope>
    <source>
        <strain evidence="9 10">0.1xD8-82</strain>
    </source>
</reference>
<comment type="cofactor">
    <cofactor evidence="6 7">
        <name>Mg(2+)</name>
        <dbReference type="ChEBI" id="CHEBI:18420"/>
    </cofactor>
    <text evidence="6 7">Binds 1 Mg(2+) ion per subunit.</text>
</comment>
<dbReference type="AlphaFoldDB" id="A0A3A9AQ92"/>
<keyword evidence="10" id="KW-1185">Reference proteome</keyword>
<feature type="active site" description="Proton acceptor; specific for (R)-substrate epimerization" evidence="5">
    <location>
        <position position="162"/>
    </location>
</feature>
<keyword evidence="3 6" id="KW-0460">Magnesium</keyword>
<keyword evidence="4 7" id="KW-0413">Isomerase</keyword>
<dbReference type="GO" id="GO:0000287">
    <property type="term" value="F:magnesium ion binding"/>
    <property type="evidence" value="ECO:0007669"/>
    <property type="project" value="UniProtKB-ARBA"/>
</dbReference>
<evidence type="ECO:0000256" key="7">
    <source>
        <dbReference type="RuleBase" id="RU366006"/>
    </source>
</evidence>
<dbReference type="SFLD" id="SFLDG00180">
    <property type="entry name" value="muconate_cycloisomerase"/>
    <property type="match status" value="1"/>
</dbReference>
<feature type="binding site" evidence="6">
    <location>
        <position position="190"/>
    </location>
    <ligand>
        <name>Mg(2+)</name>
        <dbReference type="ChEBI" id="CHEBI:18420"/>
    </ligand>
</feature>
<dbReference type="PANTHER" id="PTHR48073:SF2">
    <property type="entry name" value="O-SUCCINYLBENZOATE SYNTHASE"/>
    <property type="match status" value="1"/>
</dbReference>
<dbReference type="InterPro" id="IPR036849">
    <property type="entry name" value="Enolase-like_C_sf"/>
</dbReference>
<evidence type="ECO:0000256" key="1">
    <source>
        <dbReference type="ARBA" id="ARBA00008031"/>
    </source>
</evidence>
<dbReference type="SUPFAM" id="SSF54826">
    <property type="entry name" value="Enolase N-terminal domain-like"/>
    <property type="match status" value="1"/>
</dbReference>
<protein>
    <recommendedName>
        <fullName evidence="7">Dipeptide epimerase</fullName>
        <ecNumber evidence="7">5.1.1.-</ecNumber>
    </recommendedName>
</protein>
<dbReference type="OrthoDB" id="9775391at2"/>
<dbReference type="SFLD" id="SFLDS00001">
    <property type="entry name" value="Enolase"/>
    <property type="match status" value="1"/>
</dbReference>
<dbReference type="SFLD" id="SFLDF00009">
    <property type="entry name" value="o-succinylbenzoate_synthase"/>
    <property type="match status" value="1"/>
</dbReference>
<dbReference type="Gene3D" id="3.20.20.120">
    <property type="entry name" value="Enolase-like C-terminal domain"/>
    <property type="match status" value="1"/>
</dbReference>
<evidence type="ECO:0000313" key="9">
    <source>
        <dbReference type="EMBL" id="RKI89703.1"/>
    </source>
</evidence>
<feature type="domain" description="Mandelate racemase/muconate lactonizing enzyme C-terminal" evidence="8">
    <location>
        <begin position="140"/>
        <end position="237"/>
    </location>
</feature>
<keyword evidence="2 6" id="KW-0479">Metal-binding</keyword>
<dbReference type="InterPro" id="IPR013342">
    <property type="entry name" value="Mandelate_racemase_C"/>
</dbReference>
<dbReference type="EC" id="5.1.1.-" evidence="7"/>
<dbReference type="Pfam" id="PF13378">
    <property type="entry name" value="MR_MLE_C"/>
    <property type="match status" value="1"/>
</dbReference>
<dbReference type="Proteomes" id="UP000280696">
    <property type="component" value="Unassembled WGS sequence"/>
</dbReference>
<proteinExistence type="inferred from homology"/>
<dbReference type="FunFam" id="3.30.390.10:FF:000009">
    <property type="entry name" value="Hydrophobic dipeptide epimerase"/>
    <property type="match status" value="1"/>
</dbReference>
<dbReference type="CDD" id="cd03319">
    <property type="entry name" value="L-Ala-DL-Glu_epimerase"/>
    <property type="match status" value="1"/>
</dbReference>
<dbReference type="Pfam" id="PF02746">
    <property type="entry name" value="MR_MLE_N"/>
    <property type="match status" value="1"/>
</dbReference>
<dbReference type="SMART" id="SM00922">
    <property type="entry name" value="MR_MLE"/>
    <property type="match status" value="1"/>
</dbReference>
<evidence type="ECO:0000256" key="2">
    <source>
        <dbReference type="ARBA" id="ARBA00022723"/>
    </source>
</evidence>
<evidence type="ECO:0000313" key="10">
    <source>
        <dbReference type="Proteomes" id="UP000280696"/>
    </source>
</evidence>
<evidence type="ECO:0000256" key="3">
    <source>
        <dbReference type="ARBA" id="ARBA00022842"/>
    </source>
</evidence>
<dbReference type="RefSeq" id="WP_120471556.1">
    <property type="nucleotide sequence ID" value="NZ_RAYQ01000020.1"/>
</dbReference>
<evidence type="ECO:0000259" key="8">
    <source>
        <dbReference type="SMART" id="SM00922"/>
    </source>
</evidence>
<dbReference type="InterPro" id="IPR029065">
    <property type="entry name" value="Enolase_C-like"/>
</dbReference>
<feature type="binding site" evidence="6">
    <location>
        <position position="216"/>
    </location>
    <ligand>
        <name>Mg(2+)</name>
        <dbReference type="ChEBI" id="CHEBI:18420"/>
    </ligand>
</feature>
<feature type="active site" description="Proton acceptor; specific for (S)-substrate epimerization" evidence="5">
    <location>
        <position position="266"/>
    </location>
</feature>
<gene>
    <name evidence="9" type="ORF">D7V94_17250</name>
</gene>
<dbReference type="EMBL" id="RAYQ01000020">
    <property type="protein sequence ID" value="RKI89703.1"/>
    <property type="molecule type" value="Genomic_DNA"/>
</dbReference>
<name>A0A3A9AQ92_9FIRM</name>
<organism evidence="9 10">
    <name type="scientific">Parablautia intestinalis</name>
    <dbReference type="NCBI Taxonomy" id="2320100"/>
    <lineage>
        <taxon>Bacteria</taxon>
        <taxon>Bacillati</taxon>
        <taxon>Bacillota</taxon>
        <taxon>Clostridia</taxon>
        <taxon>Lachnospirales</taxon>
        <taxon>Lachnospiraceae</taxon>
        <taxon>Parablautia</taxon>
    </lineage>
</organism>
<dbReference type="PANTHER" id="PTHR48073">
    <property type="entry name" value="O-SUCCINYLBENZOATE SYNTHASE-RELATED"/>
    <property type="match status" value="1"/>
</dbReference>
<dbReference type="Gene3D" id="3.30.390.10">
    <property type="entry name" value="Enolase-like, N-terminal domain"/>
    <property type="match status" value="1"/>
</dbReference>
<evidence type="ECO:0000256" key="6">
    <source>
        <dbReference type="PIRSR" id="PIRSR634603-3"/>
    </source>
</evidence>
<dbReference type="GO" id="GO:0016855">
    <property type="term" value="F:racemase and epimerase activity, acting on amino acids and derivatives"/>
    <property type="evidence" value="ECO:0007669"/>
    <property type="project" value="UniProtKB-UniRule"/>
</dbReference>
<accession>A0A3A9AQ92</accession>
<sequence>MRITDVKIEKFSIELTEPFKVAFAEISRCENLLIKIETDEGYCGYGEAAPFAPVTGETFDGCAEVLGMFRQGLIGMNPLDIEKIHVMMDGLVHGNGSAKCAVDIALHDLKGKVMNQPLFRVLGGYQDVVQSDITIGIASPERMAELAENYVKNQGYHILKIKAGINPDDDLRALSLIRKAVGEDIRLRVDANQGYDVARAVYALEGMKKYGVEAVEQCLPDWDVDGAVFLKSKISGIQLMLDESIHTVKDAARVCKANAADILNIKLMKCGGLYRGGQISTIAENFGMTCMVGCMLESKVAITAGLSLVASRRNITEADCDSFMYYKDADTGMPGGFERSGDMFQLLEKPGLGLDISF</sequence>
<evidence type="ECO:0000256" key="4">
    <source>
        <dbReference type="ARBA" id="ARBA00023235"/>
    </source>
</evidence>
<dbReference type="InterPro" id="IPR013341">
    <property type="entry name" value="Mandelate_racemase_N_dom"/>
</dbReference>
<dbReference type="InterPro" id="IPR029017">
    <property type="entry name" value="Enolase-like_N"/>
</dbReference>